<dbReference type="GO" id="GO:0045892">
    <property type="term" value="P:negative regulation of DNA-templated transcription"/>
    <property type="evidence" value="ECO:0007669"/>
    <property type="project" value="InterPro"/>
</dbReference>
<dbReference type="InterPro" id="IPR001387">
    <property type="entry name" value="Cro/C1-type_HTH"/>
</dbReference>
<comment type="caution">
    <text evidence="2">The sequence shown here is derived from an EMBL/GenBank/DDBJ whole genome shotgun (WGS) entry which is preliminary data.</text>
</comment>
<dbReference type="InterPro" id="IPR010982">
    <property type="entry name" value="Lambda_DNA-bd_dom_sf"/>
</dbReference>
<keyword evidence="3" id="KW-1185">Reference proteome</keyword>
<dbReference type="Pfam" id="PF07022">
    <property type="entry name" value="Phage_CI_repr"/>
    <property type="match status" value="1"/>
</dbReference>
<gene>
    <name evidence="2" type="ORF">HMPREF9460_04038</name>
</gene>
<dbReference type="GO" id="GO:0003677">
    <property type="term" value="F:DNA binding"/>
    <property type="evidence" value="ECO:0007669"/>
    <property type="project" value="InterPro"/>
</dbReference>
<dbReference type="RefSeq" id="WP_050001803.1">
    <property type="nucleotide sequence ID" value="NZ_KN174169.1"/>
</dbReference>
<dbReference type="InterPro" id="IPR010744">
    <property type="entry name" value="Phage_CI_N"/>
</dbReference>
<sequence length="106" mass="11989">MDTSDRIFELADKKYPEQRDFAAEIGIAPSVVSVWRNKKSESYMKRLPQIAEVLGTTVEYLLTGKKEKPAPAPAPDFLIKFNSLTPESQKEVIAFIEFKHGQESQS</sequence>
<name>A0A096AZX4_FLAPL</name>
<dbReference type="HOGENOM" id="CLU_066192_19_0_9"/>
<evidence type="ECO:0000259" key="1">
    <source>
        <dbReference type="PROSITE" id="PS50943"/>
    </source>
</evidence>
<dbReference type="EMBL" id="ADLO01000126">
    <property type="protein sequence ID" value="KGF52360.1"/>
    <property type="molecule type" value="Genomic_DNA"/>
</dbReference>
<organism evidence="2 3">
    <name type="scientific">Flavonifractor plautii 1_3_50AFAA</name>
    <dbReference type="NCBI Taxonomy" id="742738"/>
    <lineage>
        <taxon>Bacteria</taxon>
        <taxon>Bacillati</taxon>
        <taxon>Bacillota</taxon>
        <taxon>Clostridia</taxon>
        <taxon>Eubacteriales</taxon>
        <taxon>Oscillospiraceae</taxon>
        <taxon>Flavonifractor</taxon>
    </lineage>
</organism>
<dbReference type="Proteomes" id="UP000029585">
    <property type="component" value="Unassembled WGS sequence"/>
</dbReference>
<reference evidence="2 3" key="1">
    <citation type="submission" date="2011-08" db="EMBL/GenBank/DDBJ databases">
        <title>The Genome Sequence of Clostridium orbiscindens 1_3_50AFAA.</title>
        <authorList>
            <consortium name="The Broad Institute Genome Sequencing Platform"/>
            <person name="Earl A."/>
            <person name="Ward D."/>
            <person name="Feldgarden M."/>
            <person name="Gevers D."/>
            <person name="Daigneault M."/>
            <person name="Strauss J."/>
            <person name="Allen-Vercoe E."/>
            <person name="Young S.K."/>
            <person name="Zeng Q."/>
            <person name="Gargeya S."/>
            <person name="Fitzgerald M."/>
            <person name="Haas B."/>
            <person name="Abouelleil A."/>
            <person name="Alvarado L."/>
            <person name="Arachchi H.M."/>
            <person name="Berlin A."/>
            <person name="Brown A."/>
            <person name="Chapman S.B."/>
            <person name="Chen Z."/>
            <person name="Dunbar C."/>
            <person name="Freedman E."/>
            <person name="Gearin G."/>
            <person name="Gellesch M."/>
            <person name="Goldberg J."/>
            <person name="Griggs A."/>
            <person name="Gujja S."/>
            <person name="Heiman D."/>
            <person name="Howarth C."/>
            <person name="Larson L."/>
            <person name="Lui A."/>
            <person name="MacDonald P.J.P."/>
            <person name="Montmayeur A."/>
            <person name="Murphy C."/>
            <person name="Neiman D."/>
            <person name="Pearson M."/>
            <person name="Priest M."/>
            <person name="Roberts A."/>
            <person name="Saif S."/>
            <person name="Shea T."/>
            <person name="Shenoy N."/>
            <person name="Sisk P."/>
            <person name="Stolte C."/>
            <person name="Sykes S."/>
            <person name="Wortman J."/>
            <person name="Nusbaum C."/>
            <person name="Birren B."/>
        </authorList>
    </citation>
    <scope>NUCLEOTIDE SEQUENCE [LARGE SCALE GENOMIC DNA]</scope>
    <source>
        <strain evidence="2 3">1_3_50AFAA</strain>
    </source>
</reference>
<dbReference type="eggNOG" id="COG1476">
    <property type="taxonomic scope" value="Bacteria"/>
</dbReference>
<dbReference type="SUPFAM" id="SSF47413">
    <property type="entry name" value="lambda repressor-like DNA-binding domains"/>
    <property type="match status" value="1"/>
</dbReference>
<feature type="domain" description="HTH cro/C1-type" evidence="1">
    <location>
        <begin position="18"/>
        <end position="61"/>
    </location>
</feature>
<protein>
    <recommendedName>
        <fullName evidence="1">HTH cro/C1-type domain-containing protein</fullName>
    </recommendedName>
</protein>
<evidence type="ECO:0000313" key="2">
    <source>
        <dbReference type="EMBL" id="KGF52360.1"/>
    </source>
</evidence>
<dbReference type="AlphaFoldDB" id="A0A096AZX4"/>
<proteinExistence type="predicted"/>
<evidence type="ECO:0000313" key="3">
    <source>
        <dbReference type="Proteomes" id="UP000029585"/>
    </source>
</evidence>
<accession>A0A096AZX4</accession>
<dbReference type="CDD" id="cd00093">
    <property type="entry name" value="HTH_XRE"/>
    <property type="match status" value="1"/>
</dbReference>
<dbReference type="Gene3D" id="1.10.260.40">
    <property type="entry name" value="lambda repressor-like DNA-binding domains"/>
    <property type="match status" value="1"/>
</dbReference>
<dbReference type="PROSITE" id="PS50943">
    <property type="entry name" value="HTH_CROC1"/>
    <property type="match status" value="1"/>
</dbReference>